<dbReference type="Proteomes" id="UP000193466">
    <property type="component" value="Unassembled WGS sequence"/>
</dbReference>
<sequence>MDKPTFDVQEAAEFLKCHPETVRELIRARKLIAAKVGRRFVIRRQVLDAYLEDKENDAVQASAQNRSRKICLNDKTALNRASTNATVLGILTSGQKAAKELDALLAHKTVKKPKQCANN</sequence>
<evidence type="ECO:0000259" key="1">
    <source>
        <dbReference type="Pfam" id="PF12728"/>
    </source>
</evidence>
<protein>
    <recommendedName>
        <fullName evidence="1">Helix-turn-helix domain-containing protein</fullName>
    </recommendedName>
</protein>
<evidence type="ECO:0000313" key="2">
    <source>
        <dbReference type="EMBL" id="OSI10926.1"/>
    </source>
</evidence>
<proteinExistence type="predicted"/>
<dbReference type="EMBL" id="MTBM01000003">
    <property type="protein sequence ID" value="OSI10926.1"/>
    <property type="molecule type" value="Genomic_DNA"/>
</dbReference>
<dbReference type="NCBIfam" id="TIGR01764">
    <property type="entry name" value="excise"/>
    <property type="match status" value="1"/>
</dbReference>
<gene>
    <name evidence="2" type="ORF">BWD10_03165</name>
</gene>
<evidence type="ECO:0000313" key="3">
    <source>
        <dbReference type="Proteomes" id="UP000193466"/>
    </source>
</evidence>
<accession>A0ABX3WFR8</accession>
<dbReference type="InterPro" id="IPR010093">
    <property type="entry name" value="SinI_DNA-bd"/>
</dbReference>
<comment type="caution">
    <text evidence="2">The sequence shown here is derived from an EMBL/GenBank/DDBJ whole genome shotgun (WGS) entry which is preliminary data.</text>
</comment>
<reference evidence="2 3" key="1">
    <citation type="submission" date="2017-01" db="EMBL/GenBank/DDBJ databases">
        <authorList>
            <person name="Wolfgang W.J."/>
            <person name="Cole J."/>
            <person name="Wroblewski D."/>
            <person name="Mcginnis J."/>
            <person name="Musser K.A."/>
        </authorList>
    </citation>
    <scope>NUCLEOTIDE SEQUENCE [LARGE SCALE GENOMIC DNA]</scope>
    <source>
        <strain evidence="2 3">DSM 21643</strain>
    </source>
</reference>
<feature type="domain" description="Helix-turn-helix" evidence="1">
    <location>
        <begin position="6"/>
        <end position="53"/>
    </location>
</feature>
<name>A0ABX3WFR8_9NEIS</name>
<dbReference type="Pfam" id="PF12728">
    <property type="entry name" value="HTH_17"/>
    <property type="match status" value="1"/>
</dbReference>
<dbReference type="InterPro" id="IPR041657">
    <property type="entry name" value="HTH_17"/>
</dbReference>
<keyword evidence="3" id="KW-1185">Reference proteome</keyword>
<organism evidence="2 3">
    <name type="scientific">Neisseria zoodegmatis</name>
    <dbReference type="NCBI Taxonomy" id="326523"/>
    <lineage>
        <taxon>Bacteria</taxon>
        <taxon>Pseudomonadati</taxon>
        <taxon>Pseudomonadota</taxon>
        <taxon>Betaproteobacteria</taxon>
        <taxon>Neisseriales</taxon>
        <taxon>Neisseriaceae</taxon>
        <taxon>Neisseria</taxon>
    </lineage>
</organism>